<protein>
    <submittedName>
        <fullName evidence="1">Uncharacterized protein</fullName>
    </submittedName>
</protein>
<sequence length="49" mass="6024">MIYFTAVRRTFFIIQVRIEQPRFIVDIFLEFAGVFTEIMHESEQLAHWF</sequence>
<dbReference type="AlphaFoldDB" id="A0A9X9QZW6"/>
<accession>A0A9X9QZW6</accession>
<comment type="caution">
    <text evidence="1">The sequence shown here is derived from an EMBL/GenBank/DDBJ whole genome shotgun (WGS) entry which is preliminary data.</text>
</comment>
<reference evidence="1" key="1">
    <citation type="submission" date="2019-05" db="EMBL/GenBank/DDBJ databases">
        <authorList>
            <person name="Hibberd M."/>
        </authorList>
    </citation>
    <scope>NUCLEOTIDE SEQUENCE</scope>
    <source>
        <strain evidence="1">Neisseria_subflava_BgEED23</strain>
    </source>
</reference>
<evidence type="ECO:0000313" key="2">
    <source>
        <dbReference type="Proteomes" id="UP000626795"/>
    </source>
</evidence>
<name>A0A9X9QZW6_NEISU</name>
<organism evidence="1 2">
    <name type="scientific">Neisseria subflava</name>
    <dbReference type="NCBI Taxonomy" id="28449"/>
    <lineage>
        <taxon>Bacteria</taxon>
        <taxon>Pseudomonadati</taxon>
        <taxon>Pseudomonadota</taxon>
        <taxon>Betaproteobacteria</taxon>
        <taxon>Neisseriales</taxon>
        <taxon>Neisseriaceae</taxon>
        <taxon>Neisseria</taxon>
    </lineage>
</organism>
<dbReference type="EMBL" id="CABFLZ010000049">
    <property type="protein sequence ID" value="VTY10375.1"/>
    <property type="molecule type" value="Genomic_DNA"/>
</dbReference>
<evidence type="ECO:0000313" key="1">
    <source>
        <dbReference type="EMBL" id="VTY10375.1"/>
    </source>
</evidence>
<dbReference type="Proteomes" id="UP000626795">
    <property type="component" value="Unassembled WGS sequence"/>
</dbReference>
<gene>
    <name evidence="1" type="ORF">ONOEEDHL_01214</name>
</gene>
<proteinExistence type="predicted"/>
<keyword evidence="2" id="KW-1185">Reference proteome</keyword>